<accession>A0ABS2L9V2</accession>
<protein>
    <submittedName>
        <fullName evidence="1">Uncharacterized protein</fullName>
    </submittedName>
</protein>
<gene>
    <name evidence="1" type="ORF">JOD49_000123</name>
</gene>
<proteinExistence type="predicted"/>
<organism evidence="1 2">
    <name type="scientific">Oerskovia jenensis</name>
    <dbReference type="NCBI Taxonomy" id="162169"/>
    <lineage>
        <taxon>Bacteria</taxon>
        <taxon>Bacillati</taxon>
        <taxon>Actinomycetota</taxon>
        <taxon>Actinomycetes</taxon>
        <taxon>Micrococcales</taxon>
        <taxon>Cellulomonadaceae</taxon>
        <taxon>Oerskovia</taxon>
    </lineage>
</organism>
<evidence type="ECO:0000313" key="2">
    <source>
        <dbReference type="Proteomes" id="UP000698059"/>
    </source>
</evidence>
<evidence type="ECO:0000313" key="1">
    <source>
        <dbReference type="EMBL" id="MBM7477203.1"/>
    </source>
</evidence>
<keyword evidence="2" id="KW-1185">Reference proteome</keyword>
<dbReference type="EMBL" id="JAFBBO010000001">
    <property type="protein sequence ID" value="MBM7477203.1"/>
    <property type="molecule type" value="Genomic_DNA"/>
</dbReference>
<dbReference type="Proteomes" id="UP000698059">
    <property type="component" value="Unassembled WGS sequence"/>
</dbReference>
<sequence>MVSGPDGNSPNLALDPEAEHMLRCYARGRDTAPHDALGEEDEPVEEYHLELWLRRPGDETAVLKLTSEFGKQLAAAESS</sequence>
<name>A0ABS2L9V2_9CELL</name>
<comment type="caution">
    <text evidence="1">The sequence shown here is derived from an EMBL/GenBank/DDBJ whole genome shotgun (WGS) entry which is preliminary data.</text>
</comment>
<dbReference type="RefSeq" id="WP_205305525.1">
    <property type="nucleotide sequence ID" value="NZ_JAFBBO010000001.1"/>
</dbReference>
<reference evidence="1 2" key="1">
    <citation type="submission" date="2021-01" db="EMBL/GenBank/DDBJ databases">
        <title>Sequencing the genomes of 1000 actinobacteria strains.</title>
        <authorList>
            <person name="Klenk H.-P."/>
        </authorList>
    </citation>
    <scope>NUCLEOTIDE SEQUENCE [LARGE SCALE GENOMIC DNA]</scope>
    <source>
        <strain evidence="1 2">DSM 46000</strain>
    </source>
</reference>